<reference evidence="2" key="1">
    <citation type="journal article" date="2019" name="Int. J. Syst. Evol. Microbiol.">
        <title>The Global Catalogue of Microorganisms (GCM) 10K type strain sequencing project: providing services to taxonomists for standard genome sequencing and annotation.</title>
        <authorList>
            <consortium name="The Broad Institute Genomics Platform"/>
            <consortium name="The Broad Institute Genome Sequencing Center for Infectious Disease"/>
            <person name="Wu L."/>
            <person name="Ma J."/>
        </authorList>
    </citation>
    <scope>NUCLEOTIDE SEQUENCE [LARGE SCALE GENOMIC DNA]</scope>
    <source>
        <strain evidence="2">KCTC 12848</strain>
    </source>
</reference>
<proteinExistence type="predicted"/>
<comment type="caution">
    <text evidence="1">The sequence shown here is derived from an EMBL/GenBank/DDBJ whole genome shotgun (WGS) entry which is preliminary data.</text>
</comment>
<dbReference type="RefSeq" id="WP_344043882.1">
    <property type="nucleotide sequence ID" value="NZ_BAAAKE010000053.1"/>
</dbReference>
<gene>
    <name evidence="1" type="ORF">ACFPFM_21690</name>
</gene>
<evidence type="ECO:0000313" key="2">
    <source>
        <dbReference type="Proteomes" id="UP001595833"/>
    </source>
</evidence>
<dbReference type="Proteomes" id="UP001595833">
    <property type="component" value="Unassembled WGS sequence"/>
</dbReference>
<dbReference type="EMBL" id="JBHSJB010000019">
    <property type="protein sequence ID" value="MFC5056361.1"/>
    <property type="molecule type" value="Genomic_DNA"/>
</dbReference>
<evidence type="ECO:0000313" key="1">
    <source>
        <dbReference type="EMBL" id="MFC5056361.1"/>
    </source>
</evidence>
<organism evidence="1 2">
    <name type="scientific">Saccharothrix xinjiangensis</name>
    <dbReference type="NCBI Taxonomy" id="204798"/>
    <lineage>
        <taxon>Bacteria</taxon>
        <taxon>Bacillati</taxon>
        <taxon>Actinomycetota</taxon>
        <taxon>Actinomycetes</taxon>
        <taxon>Pseudonocardiales</taxon>
        <taxon>Pseudonocardiaceae</taxon>
        <taxon>Saccharothrix</taxon>
    </lineage>
</organism>
<protein>
    <submittedName>
        <fullName evidence="1">Uncharacterized protein</fullName>
    </submittedName>
</protein>
<name>A0ABV9Y1S0_9PSEU</name>
<sequence length="151" mass="16049">MTAHPATLSSAPPGTAHFLAAGLPEPRVGGTRPGRFVAATYPLHGMLGEHMYTRLHPGGETAAEVALLVTAVPRELAGVEPTELSLELLRTYFPVPPEGVIPDELTAYPLPFPSWIAPLVALDHGEVVARRAVAASPQVLRAWLAPLDREV</sequence>
<accession>A0ABV9Y1S0</accession>
<keyword evidence="2" id="KW-1185">Reference proteome</keyword>